<evidence type="ECO:0000313" key="2">
    <source>
        <dbReference type="Proteomes" id="UP000789570"/>
    </source>
</evidence>
<protein>
    <submittedName>
        <fullName evidence="1">9764_t:CDS:1</fullName>
    </submittedName>
</protein>
<organism evidence="1 2">
    <name type="scientific">Funneliformis caledonium</name>
    <dbReference type="NCBI Taxonomy" id="1117310"/>
    <lineage>
        <taxon>Eukaryota</taxon>
        <taxon>Fungi</taxon>
        <taxon>Fungi incertae sedis</taxon>
        <taxon>Mucoromycota</taxon>
        <taxon>Glomeromycotina</taxon>
        <taxon>Glomeromycetes</taxon>
        <taxon>Glomerales</taxon>
        <taxon>Glomeraceae</taxon>
        <taxon>Funneliformis</taxon>
    </lineage>
</organism>
<accession>A0A9N9GAL4</accession>
<feature type="non-terminal residue" evidence="1">
    <location>
        <position position="1"/>
    </location>
</feature>
<name>A0A9N9GAL4_9GLOM</name>
<dbReference type="EMBL" id="CAJVPQ010002233">
    <property type="protein sequence ID" value="CAG8588685.1"/>
    <property type="molecule type" value="Genomic_DNA"/>
</dbReference>
<evidence type="ECO:0000313" key="1">
    <source>
        <dbReference type="EMBL" id="CAG8588685.1"/>
    </source>
</evidence>
<sequence>EIFIFENIQQLITVTVHNNQLLRLSNPRMTTSSVGNKNGRPTLENSFVSNNTYNFSQATQYSYVFDSFASLNPF</sequence>
<keyword evidence="2" id="KW-1185">Reference proteome</keyword>
<proteinExistence type="predicted"/>
<gene>
    <name evidence="1" type="ORF">FCALED_LOCUS7975</name>
</gene>
<dbReference type="Proteomes" id="UP000789570">
    <property type="component" value="Unassembled WGS sequence"/>
</dbReference>
<reference evidence="1" key="1">
    <citation type="submission" date="2021-06" db="EMBL/GenBank/DDBJ databases">
        <authorList>
            <person name="Kallberg Y."/>
            <person name="Tangrot J."/>
            <person name="Rosling A."/>
        </authorList>
    </citation>
    <scope>NUCLEOTIDE SEQUENCE</scope>
    <source>
        <strain evidence="1">UK204</strain>
    </source>
</reference>
<dbReference type="AlphaFoldDB" id="A0A9N9GAL4"/>
<comment type="caution">
    <text evidence="1">The sequence shown here is derived from an EMBL/GenBank/DDBJ whole genome shotgun (WGS) entry which is preliminary data.</text>
</comment>